<dbReference type="Proteomes" id="UP000188320">
    <property type="component" value="Unassembled WGS sequence"/>
</dbReference>
<gene>
    <name evidence="4" type="ORF">AX774_g2083</name>
</gene>
<feature type="coiled-coil region" evidence="1">
    <location>
        <begin position="1952"/>
        <end position="2022"/>
    </location>
</feature>
<keyword evidence="1" id="KW-0175">Coiled coil</keyword>
<evidence type="ECO:0000313" key="4">
    <source>
        <dbReference type="EMBL" id="OMH84387.1"/>
    </source>
</evidence>
<comment type="caution">
    <text evidence="4">The sequence shown here is derived from an EMBL/GenBank/DDBJ whole genome shotgun (WGS) entry which is preliminary data.</text>
</comment>
<name>A0A1R1PTW1_ZANCU</name>
<evidence type="ECO:0000256" key="2">
    <source>
        <dbReference type="SAM" id="Phobius"/>
    </source>
</evidence>
<feature type="coiled-coil region" evidence="1">
    <location>
        <begin position="2052"/>
        <end position="2083"/>
    </location>
</feature>
<keyword evidence="2" id="KW-1133">Transmembrane helix</keyword>
<sequence>MKARIGFEFCVVSALWCGGVVSRDGSSGEQTVQQYHYLQFSDATKQSGVVYFNDAKEFKGISAGALNMKNKNGVDLQQLGLNVDEKKGEDMKGASKGIGVKSNSGSFLDKRESVDMNQYEYVNTGIMEKEYKNTGRTELGTVVGEVLVKRGSESVTKEEFKVAVERYMNNGAPPVPIYKNNNEAKDFIDEIRNAELMKLMERKIKLNNVFEQTEAVYKILLRLDRLNDVKVNYLDHVAFNSQERLCTKNVMEMIEELLKQKNINDVNFAALKSKIDAQGENFKNQRNVFSADFLTGMDIDFSTYLVTFEEITNCPTQIKGIIGSITELTNVRRSVILIAKLYRDEVSFFVNSNISSMMDKYMDSIILGKFQEQLDECNGSISFLRIPQSFQETPSSVRFLSKEQRETEGLGSAVAEFDDIVYPLYRAFSRPVGAERNCDDIYEYFLWVGFNRIFDSNTPMESGFSALINNYMNAFEIDKPKKQLLVLKDILTRNRKKVFENALYLDETLYQFKGGNKNDRVLGSILNDKKTRINKVTLDTFRKEVALYKDARLLQEFLNEYIDLKQESDGLDVNCAATKVDLLNTLKEFTSQTTMDKQTAAMKAAKKIVELGMFEGEINRICKKIEIFKVKYDLGGENTPLLANIRKIVNMAGLYCYRDKYKFITVIGEWIDIAGLRDFDSVFDGYRALLKSNTTLETIQKSGKKLSRLYELKSKKRFKDIIKDTALDVLHDEKEYFSTDNLKKFRSNLVYNSENLKKNDFKLENIFDFVANGLDSDIAKSFDEKHNEYLKCEIDSLDGEPDASKCEKELQLFNEEYGKIDSEIKLFDGAFGEGSVQGDSYKRIKEKSDKAKELRSIYEKHKNLVCDWKQYVSYLEESDNKKQLSAKLLDQPTGIVTNAKKILDVISKFPEHKLETLKSRVTDIREAASDISEKGEALLANLVSNNARLTDYKTALKEIAKNIDGTKFYNGDGKPETTKIQTLIKLISKANTEFEKMSDLNENNRRFVYAVKKYEECVKKSLKFKVDLKNKLDYFISNVKKYNGLKEVNQGLKSFNSVLSKLVALGNLDLHTQLKELETALTTFIECTDDKKTECATIVENAITSMENSLDLVFDLENDISKLSGKDITYNDNNESVKIISFGEIINGITKYINNIKDDTFNVLETVFKQNVANYKELQEGKKEVILGMYKLCYSLGLLVGRINDKQLGDMEFYKQLDEMYKKLGKYYDDYLNDPEFSEPLGENEKWVLLDSEPYGQFSKNIELLLKNCYLKLINLQERIKNSVANVLDKQVDDLYNDFDIDDNVDIDNIDDYIYNSINGSQRTFSDGPVKDIKNEPKTPVTIDDDITHIHYEYTLNNGSQQTFNEGLVKDIKNTLQPLSYTWKFESTIQSNSACLMGNMINNAKIKSILNKYLKLYTELLEYDTMDDLRKKNEKILGQKSESDINQLYQFKHDLIKAKYYYTTISNMATQIDEKVKDYKNCAGFEKYFNDHIESTTLNTSFKELENKISENSKTITNNKNEINELIKKVEQEIGKNPVRVEKSVENKITSLPLTPSDIFDDINKELLDAKLDNEDINSDKKNEIALVNSIQNKFNSTVGKIKSSNSEKSVRNIAEVIIKHRYHDSQLLRIQDFDQTNFMEFILNLSKDGNKGFISSALTNEIKPIFTYIKNPGDLLERLEKLSELNRSYYNENKIIIMKDIGDLVTFYKKNNPIFISLLTLYGDIIPSGIKPIFNDMGRALAICNQIIQVVNGIMDELSHIYSEIDQFTKKIESNLMEKYGQRRNIDPFKADQSRIVRLGSLLKKIKKILFIEGGRMNQPDLDVRFDDNDLQNDVDVSQTAVNNYQSSFESYLGNFDKLEKAVENTAKKIPELITFGNSLIDGTEATAPKPLKLDYSNIVQGYELALTSLQKALAGFSNNPTYYSNNQSSIQNYISTAKDYMKILEFGKYHDSLLEIMDQITQNISNAEKEILDVDTNCKTIKESIETKSKEDVKIALNKLQISRNELLKIKHKVKERENEFKELITNINNYFSQINSISAERVSKILSLLSNLTNVLNNIKDKLSKTIKNMESKIKEADELYGINITLPFLDISNENIQVSIPSEPPNYSVQSSTDFEEKINSARSLCTTLFNNPETLKSLNINMPQAQSKAVEYYHQLIKRKFELYKDKLVDLLPYCEDCGALLKSVSGELESYKTLGNNDIKVNYTTLNNINGQLDAIKIMVAENFSELLLRDNILRSGLSHGTFTSSFIKRQGAQPLLKPRSSPKDISTLLKDMPTVASIQVVSDYSNRLKKLHSISNDYNKLHDKVVLDLHQADILVQKINYYNSLNELPNQPEKDLDMDIHASKTLLQKTSSRISNLAIEVRSTRDELAQNYKPPANQNQLDSFISKQKAEFLQAYDSRLDEIKHFNSSIASSLKEITTIRPVPLNAALKPTTYSYYPFYLIFFALFLIFI</sequence>
<proteinExistence type="predicted"/>
<protein>
    <submittedName>
        <fullName evidence="4">Uncharacterized protein</fullName>
    </submittedName>
</protein>
<organism evidence="4 5">
    <name type="scientific">Zancudomyces culisetae</name>
    <name type="common">Gut fungus</name>
    <name type="synonym">Smittium culisetae</name>
    <dbReference type="NCBI Taxonomy" id="1213189"/>
    <lineage>
        <taxon>Eukaryota</taxon>
        <taxon>Fungi</taxon>
        <taxon>Fungi incertae sedis</taxon>
        <taxon>Zoopagomycota</taxon>
        <taxon>Kickxellomycotina</taxon>
        <taxon>Harpellomycetes</taxon>
        <taxon>Harpellales</taxon>
        <taxon>Legeriomycetaceae</taxon>
        <taxon>Zancudomyces</taxon>
    </lineage>
</organism>
<keyword evidence="2" id="KW-0812">Transmembrane</keyword>
<feature type="signal peptide" evidence="3">
    <location>
        <begin position="1"/>
        <end position="22"/>
    </location>
</feature>
<evidence type="ECO:0000256" key="1">
    <source>
        <dbReference type="SAM" id="Coils"/>
    </source>
</evidence>
<feature type="chain" id="PRO_5013091054" evidence="3">
    <location>
        <begin position="23"/>
        <end position="2458"/>
    </location>
</feature>
<keyword evidence="2" id="KW-0472">Membrane</keyword>
<feature type="transmembrane region" description="Helical" evidence="2">
    <location>
        <begin position="2441"/>
        <end position="2457"/>
    </location>
</feature>
<keyword evidence="5" id="KW-1185">Reference proteome</keyword>
<accession>A0A1R1PTW1</accession>
<keyword evidence="3" id="KW-0732">Signal</keyword>
<evidence type="ECO:0000256" key="3">
    <source>
        <dbReference type="SAM" id="SignalP"/>
    </source>
</evidence>
<reference evidence="5" key="1">
    <citation type="submission" date="2017-01" db="EMBL/GenBank/DDBJ databases">
        <authorList>
            <person name="Wang Y."/>
            <person name="White M."/>
            <person name="Kvist S."/>
            <person name="Moncalvo J.-M."/>
        </authorList>
    </citation>
    <scope>NUCLEOTIDE SEQUENCE [LARGE SCALE GENOMIC DNA]</scope>
    <source>
        <strain evidence="5">COL-18-3</strain>
    </source>
</reference>
<dbReference type="EMBL" id="LSSK01000204">
    <property type="protein sequence ID" value="OMH84387.1"/>
    <property type="molecule type" value="Genomic_DNA"/>
</dbReference>
<feature type="coiled-coil region" evidence="1">
    <location>
        <begin position="1502"/>
        <end position="1533"/>
    </location>
</feature>
<evidence type="ECO:0000313" key="5">
    <source>
        <dbReference type="Proteomes" id="UP000188320"/>
    </source>
</evidence>